<proteinExistence type="predicted"/>
<name>A0A8D8ZPF0_9HEMI</name>
<protein>
    <submittedName>
        <fullName evidence="1">Uncharacterized protein</fullName>
    </submittedName>
</protein>
<accession>A0A8D8ZPF0</accession>
<evidence type="ECO:0000313" key="1">
    <source>
        <dbReference type="EMBL" id="CAG6750730.1"/>
    </source>
</evidence>
<dbReference type="EMBL" id="HBUF01527680">
    <property type="protein sequence ID" value="CAG6750730.1"/>
    <property type="molecule type" value="Transcribed_RNA"/>
</dbReference>
<organism evidence="1">
    <name type="scientific">Cacopsylla melanoneura</name>
    <dbReference type="NCBI Taxonomy" id="428564"/>
    <lineage>
        <taxon>Eukaryota</taxon>
        <taxon>Metazoa</taxon>
        <taxon>Ecdysozoa</taxon>
        <taxon>Arthropoda</taxon>
        <taxon>Hexapoda</taxon>
        <taxon>Insecta</taxon>
        <taxon>Pterygota</taxon>
        <taxon>Neoptera</taxon>
        <taxon>Paraneoptera</taxon>
        <taxon>Hemiptera</taxon>
        <taxon>Sternorrhyncha</taxon>
        <taxon>Psylloidea</taxon>
        <taxon>Psyllidae</taxon>
        <taxon>Psyllinae</taxon>
        <taxon>Cacopsylla</taxon>
    </lineage>
</organism>
<sequence>MGVNSRGGGALANEIACLCETNTQTGRGHGKPNSSIIGDRDIERSRRNVNGCCYNGAKAWETHNLLRLHSFGGLIANDTISPFLYYFLLLLLHIENLYL</sequence>
<reference evidence="1" key="1">
    <citation type="submission" date="2021-05" db="EMBL/GenBank/DDBJ databases">
        <authorList>
            <person name="Alioto T."/>
            <person name="Alioto T."/>
            <person name="Gomez Garrido J."/>
        </authorList>
    </citation>
    <scope>NUCLEOTIDE SEQUENCE</scope>
</reference>
<dbReference type="AlphaFoldDB" id="A0A8D8ZPF0"/>
<dbReference type="EMBL" id="HBUF01527681">
    <property type="protein sequence ID" value="CAG6750731.1"/>
    <property type="molecule type" value="Transcribed_RNA"/>
</dbReference>